<keyword evidence="5" id="KW-1185">Reference proteome</keyword>
<dbReference type="Proteomes" id="UP000028504">
    <property type="component" value="Chromosome"/>
</dbReference>
<gene>
    <name evidence="4" type="ORF">CATYP_07085</name>
</gene>
<proteinExistence type="predicted"/>
<evidence type="ECO:0000313" key="4">
    <source>
        <dbReference type="EMBL" id="AIG64393.1"/>
    </source>
</evidence>
<evidence type="ECO:0000256" key="1">
    <source>
        <dbReference type="ARBA" id="ARBA00022723"/>
    </source>
</evidence>
<keyword evidence="1" id="KW-0479">Metal-binding</keyword>
<dbReference type="Gene3D" id="3.30.540.10">
    <property type="entry name" value="Fructose-1,6-Bisphosphatase, subunit A, domain 1"/>
    <property type="match status" value="1"/>
</dbReference>
<dbReference type="EMBL" id="CP008944">
    <property type="protein sequence ID" value="AIG64393.1"/>
    <property type="molecule type" value="Genomic_DNA"/>
</dbReference>
<organism evidence="4 5">
    <name type="scientific">Corynebacterium atypicum</name>
    <dbReference type="NCBI Taxonomy" id="191610"/>
    <lineage>
        <taxon>Bacteria</taxon>
        <taxon>Bacillati</taxon>
        <taxon>Actinomycetota</taxon>
        <taxon>Actinomycetes</taxon>
        <taxon>Mycobacteriales</taxon>
        <taxon>Corynebacteriaceae</taxon>
        <taxon>Corynebacterium</taxon>
    </lineage>
</organism>
<evidence type="ECO:0000256" key="3">
    <source>
        <dbReference type="ARBA" id="ARBA00022842"/>
    </source>
</evidence>
<dbReference type="Pfam" id="PF00459">
    <property type="entry name" value="Inositol_P"/>
    <property type="match status" value="1"/>
</dbReference>
<dbReference type="PANTHER" id="PTHR20854:SF4">
    <property type="entry name" value="INOSITOL-1-MONOPHOSPHATASE-RELATED"/>
    <property type="match status" value="1"/>
</dbReference>
<dbReference type="InterPro" id="IPR000760">
    <property type="entry name" value="Inositol_monophosphatase-like"/>
</dbReference>
<dbReference type="Gene3D" id="3.40.190.80">
    <property type="match status" value="1"/>
</dbReference>
<sequence length="269" mass="27922">MGERDWAGLLRVAEEAVSKAERVFIQRLGAPPSVTKGPADFATQADLDIEALLRAELGRRTGIPVLGEEGGGGLGEQPTWVVDPIDGTANYSVNNPMAAILISLLDHGQPVVAVTSIPVVARRLATYAGGPITLNGKYFTPDPNPDDVPAQVGFSSVASPSGSDYSSRFRQTLLAELAKTFLRPRITGSVGVDLAFTAMGVFGGALSLSPHLWDNAAGVLLARAAGRVVTDAAGRPWTPRSVGVVAGAPASHEAIMTTIARARAMTSGD</sequence>
<dbReference type="PANTHER" id="PTHR20854">
    <property type="entry name" value="INOSITOL MONOPHOSPHATASE"/>
    <property type="match status" value="1"/>
</dbReference>
<accession>A0ABM5QNK1</accession>
<name>A0ABM5QNK1_9CORY</name>
<evidence type="ECO:0000313" key="5">
    <source>
        <dbReference type="Proteomes" id="UP000028504"/>
    </source>
</evidence>
<dbReference type="PROSITE" id="PS00629">
    <property type="entry name" value="IMP_1"/>
    <property type="match status" value="1"/>
</dbReference>
<reference evidence="4 5" key="1">
    <citation type="submission" date="2014-07" db="EMBL/GenBank/DDBJ databases">
        <title>Complete genome sequence of Corynebacterium atypicum DSM 44849: identifiction of the mycolic acid biosynthesis genes.</title>
        <authorList>
            <person name="Tippelt A."/>
            <person name="Mollmann S."/>
            <person name="Albersmeier A."/>
            <person name="Jaenicke S."/>
            <person name="Ruckert C."/>
            <person name="Tauch A."/>
        </authorList>
    </citation>
    <scope>NUCLEOTIDE SEQUENCE [LARGE SCALE GENOMIC DNA]</scope>
    <source>
        <strain evidence="4 5">R2070</strain>
    </source>
</reference>
<dbReference type="InterPro" id="IPR020583">
    <property type="entry name" value="Inositol_monoP_metal-BS"/>
</dbReference>
<evidence type="ECO:0000256" key="2">
    <source>
        <dbReference type="ARBA" id="ARBA00022801"/>
    </source>
</evidence>
<dbReference type="RefSeq" id="WP_038606064.1">
    <property type="nucleotide sequence ID" value="NZ_CP008944.1"/>
</dbReference>
<dbReference type="CDD" id="cd01637">
    <property type="entry name" value="IMPase_like"/>
    <property type="match status" value="1"/>
</dbReference>
<keyword evidence="3" id="KW-0460">Magnesium</keyword>
<dbReference type="PRINTS" id="PR00377">
    <property type="entry name" value="IMPHPHTASES"/>
</dbReference>
<dbReference type="SUPFAM" id="SSF56655">
    <property type="entry name" value="Carbohydrate phosphatase"/>
    <property type="match status" value="1"/>
</dbReference>
<protein>
    <submittedName>
        <fullName evidence="4">Fructose 1,6-bisphosphatase</fullName>
    </submittedName>
</protein>
<keyword evidence="2" id="KW-0378">Hydrolase</keyword>